<dbReference type="PANTHER" id="PTHR45444:SF3">
    <property type="entry name" value="XANTHINE DEHYDROGENASE"/>
    <property type="match status" value="1"/>
</dbReference>
<dbReference type="PROSITE" id="PS51387">
    <property type="entry name" value="FAD_PCMH"/>
    <property type="match status" value="1"/>
</dbReference>
<organism evidence="7 8">
    <name type="scientific">Bicyclus anynana</name>
    <name type="common">Squinting bush brown butterfly</name>
    <dbReference type="NCBI Taxonomy" id="110368"/>
    <lineage>
        <taxon>Eukaryota</taxon>
        <taxon>Metazoa</taxon>
        <taxon>Ecdysozoa</taxon>
        <taxon>Arthropoda</taxon>
        <taxon>Hexapoda</taxon>
        <taxon>Insecta</taxon>
        <taxon>Pterygota</taxon>
        <taxon>Neoptera</taxon>
        <taxon>Endopterygota</taxon>
        <taxon>Lepidoptera</taxon>
        <taxon>Glossata</taxon>
        <taxon>Ditrysia</taxon>
        <taxon>Papilionoidea</taxon>
        <taxon>Nymphalidae</taxon>
        <taxon>Satyrinae</taxon>
        <taxon>Satyrini</taxon>
        <taxon>Mycalesina</taxon>
        <taxon>Bicyclus</taxon>
    </lineage>
</organism>
<dbReference type="InterPro" id="IPR036856">
    <property type="entry name" value="Ald_Oxase/Xan_DH_a/b_sf"/>
</dbReference>
<evidence type="ECO:0000256" key="5">
    <source>
        <dbReference type="ARBA" id="ARBA00023140"/>
    </source>
</evidence>
<keyword evidence="4" id="KW-0274">FAD</keyword>
<evidence type="ECO:0000259" key="6">
    <source>
        <dbReference type="PROSITE" id="PS51387"/>
    </source>
</evidence>
<dbReference type="InterPro" id="IPR016208">
    <property type="entry name" value="Ald_Oxase/xanthine_DH-like"/>
</dbReference>
<dbReference type="Gene3D" id="3.30.465.10">
    <property type="match status" value="1"/>
</dbReference>
<dbReference type="Pfam" id="PF03450">
    <property type="entry name" value="CO_deh_flav_C"/>
    <property type="match status" value="1"/>
</dbReference>
<dbReference type="SUPFAM" id="SSF56176">
    <property type="entry name" value="FAD-binding/transporter-associated domain-like"/>
    <property type="match status" value="1"/>
</dbReference>
<dbReference type="Pfam" id="PF00941">
    <property type="entry name" value="FAD_binding_5"/>
    <property type="match status" value="1"/>
</dbReference>
<keyword evidence="3" id="KW-0285">Flavoprotein</keyword>
<proteinExistence type="predicted"/>
<dbReference type="InterPro" id="IPR002888">
    <property type="entry name" value="2Fe-2S-bd"/>
</dbReference>
<dbReference type="InterPro" id="IPR002346">
    <property type="entry name" value="Mopterin_DH_FAD-bd"/>
</dbReference>
<dbReference type="SMART" id="SM01092">
    <property type="entry name" value="CO_deh_flav_C"/>
    <property type="match status" value="1"/>
</dbReference>
<gene>
    <name evidence="8" type="primary">LOC112054756</name>
</gene>
<dbReference type="Gene3D" id="1.10.150.120">
    <property type="entry name" value="[2Fe-2S]-binding domain"/>
    <property type="match status" value="1"/>
</dbReference>
<protein>
    <submittedName>
        <fullName evidence="8">Uncharacterized protein LOC112054756</fullName>
    </submittedName>
</protein>
<dbReference type="InterPro" id="IPR036318">
    <property type="entry name" value="FAD-bd_PCMH-like_sf"/>
</dbReference>
<evidence type="ECO:0000256" key="1">
    <source>
        <dbReference type="ARBA" id="ARBA00004275"/>
    </source>
</evidence>
<accession>A0ABM3LSN5</accession>
<evidence type="ECO:0000256" key="2">
    <source>
        <dbReference type="ARBA" id="ARBA00011738"/>
    </source>
</evidence>
<sequence length="523" mass="58599">MVSITSCQDWDITTIEKIGNRLDGYHPLQTTLAENYGCQCGYCSPGFIMNMYSLLKAKKLTMKEIEKSLGSNICRCTGYRPILASFKKFASDAQTPALLDIEDLKICNKTGEECVKEKCERFDWCVISRKGLLNQVLHIKLNDNKDWYRANTLLDVLDIWSQNGTDSYMLVAGNTAKGVYPIVEYPRLLIDISSVQELKSFFIDQNLIIGGGNTLADVIDIFTTVADNDQFKYVNILKSHLELVAHTTIRNLATLAGNIMIKHRHTDFKSDIFLLLETVGAQITILKEDGLKQILPTQAFLKEDMTGKIILNIIFLPLNMEHKIVTYKIMPRSQSVHALVNAGFLYKLSEDNIVQDCRIVYGGLSQQFSRASNTERYLMGKKLFVNKTLQGALDLLNKELVVEDNPPDSPVQYRHQVALGLFYKGLLSLCPSSTLNSEYRSGAVQLRDTRPVSEGHQVYDTDETLWPLNKAIPKSDALILCAGEAEFSDDIPSLPGEVFAAFVLAKVPLGTIEKIDTSRAMVI</sequence>
<comment type="subcellular location">
    <subcellularLocation>
        <location evidence="1">Peroxisome</location>
    </subcellularLocation>
</comment>
<comment type="subunit">
    <text evidence="2">Homodimer.</text>
</comment>
<dbReference type="Pfam" id="PF01799">
    <property type="entry name" value="Fer2_2"/>
    <property type="match status" value="1"/>
</dbReference>
<dbReference type="Gene3D" id="3.30.390.50">
    <property type="entry name" value="CO dehydrogenase flavoprotein, C-terminal domain"/>
    <property type="match status" value="1"/>
</dbReference>
<dbReference type="InterPro" id="IPR036683">
    <property type="entry name" value="CO_DH_flav_C_dom_sf"/>
</dbReference>
<dbReference type="InterPro" id="IPR016166">
    <property type="entry name" value="FAD-bd_PCMH"/>
</dbReference>
<dbReference type="SUPFAM" id="SSF47741">
    <property type="entry name" value="CO dehydrogenase ISP C-domain like"/>
    <property type="match status" value="1"/>
</dbReference>
<dbReference type="Gene3D" id="3.90.1170.50">
    <property type="entry name" value="Aldehyde oxidase/xanthine dehydrogenase, a/b hammerhead"/>
    <property type="match status" value="1"/>
</dbReference>
<dbReference type="GeneID" id="112054756"/>
<evidence type="ECO:0000313" key="8">
    <source>
        <dbReference type="RefSeq" id="XP_052742076.1"/>
    </source>
</evidence>
<evidence type="ECO:0000256" key="4">
    <source>
        <dbReference type="ARBA" id="ARBA00022827"/>
    </source>
</evidence>
<evidence type="ECO:0000313" key="7">
    <source>
        <dbReference type="Proteomes" id="UP001652582"/>
    </source>
</evidence>
<dbReference type="InterPro" id="IPR036884">
    <property type="entry name" value="2Fe-2S-bd_dom_sf"/>
</dbReference>
<name>A0ABM3LSN5_BICAN</name>
<dbReference type="PANTHER" id="PTHR45444">
    <property type="entry name" value="XANTHINE DEHYDROGENASE"/>
    <property type="match status" value="1"/>
</dbReference>
<feature type="domain" description="FAD-binding PCMH-type" evidence="6">
    <location>
        <begin position="140"/>
        <end position="320"/>
    </location>
</feature>
<dbReference type="InterPro" id="IPR005107">
    <property type="entry name" value="CO_DH_flav_C"/>
</dbReference>
<reference evidence="8" key="1">
    <citation type="submission" date="2025-08" db="UniProtKB">
        <authorList>
            <consortium name="RefSeq"/>
        </authorList>
    </citation>
    <scope>IDENTIFICATION</scope>
</reference>
<evidence type="ECO:0000256" key="3">
    <source>
        <dbReference type="ARBA" id="ARBA00022630"/>
    </source>
</evidence>
<keyword evidence="7" id="KW-1185">Reference proteome</keyword>
<dbReference type="RefSeq" id="XP_052742076.1">
    <property type="nucleotide sequence ID" value="XM_052886116.1"/>
</dbReference>
<dbReference type="SUPFAM" id="SSF55447">
    <property type="entry name" value="CO dehydrogenase flavoprotein C-terminal domain-like"/>
    <property type="match status" value="1"/>
</dbReference>
<dbReference type="Proteomes" id="UP001652582">
    <property type="component" value="Chromosome 16"/>
</dbReference>
<keyword evidence="5" id="KW-0576">Peroxisome</keyword>
<dbReference type="SUPFAM" id="SSF54665">
    <property type="entry name" value="CO dehydrogenase molybdoprotein N-domain-like"/>
    <property type="match status" value="1"/>
</dbReference>
<dbReference type="InterPro" id="IPR016169">
    <property type="entry name" value="FAD-bd_PCMH_sub2"/>
</dbReference>